<evidence type="ECO:0000313" key="1">
    <source>
        <dbReference type="EMBL" id="KAG6666101.1"/>
    </source>
</evidence>
<reference evidence="1" key="1">
    <citation type="submission" date="2020-12" db="EMBL/GenBank/DDBJ databases">
        <title>WGS assembly of Carya illinoinensis cv. Pawnee.</title>
        <authorList>
            <person name="Platts A."/>
            <person name="Shu S."/>
            <person name="Wright S."/>
            <person name="Barry K."/>
            <person name="Edger P."/>
            <person name="Pires J.C."/>
            <person name="Schmutz J."/>
        </authorList>
    </citation>
    <scope>NUCLEOTIDE SEQUENCE</scope>
    <source>
        <tissue evidence="1">Leaf</tissue>
    </source>
</reference>
<gene>
    <name evidence="1" type="ORF">CIPAW_01G006900</name>
</gene>
<protein>
    <submittedName>
        <fullName evidence="1">Uncharacterized protein</fullName>
    </submittedName>
</protein>
<proteinExistence type="predicted"/>
<dbReference type="Proteomes" id="UP000811609">
    <property type="component" value="Chromosome 1"/>
</dbReference>
<keyword evidence="2" id="KW-1185">Reference proteome</keyword>
<accession>A0A8T1RJT2</accession>
<evidence type="ECO:0000313" key="2">
    <source>
        <dbReference type="Proteomes" id="UP000811609"/>
    </source>
</evidence>
<sequence>MPTPPSPFHFRYTPTPLLLLSCCTLPSLILKFSVNRFFYLPSLSLSQLGFVLHAFASFYFSGSVEQRCSLSLSLSLSLLCVTIDRGHLSQCASLATKIIMMIQLGRKARLVGRQD</sequence>
<comment type="caution">
    <text evidence="1">The sequence shown here is derived from an EMBL/GenBank/DDBJ whole genome shotgun (WGS) entry which is preliminary data.</text>
</comment>
<dbReference type="AlphaFoldDB" id="A0A8T1RJT2"/>
<dbReference type="EMBL" id="CM031809">
    <property type="protein sequence ID" value="KAG6666101.1"/>
    <property type="molecule type" value="Genomic_DNA"/>
</dbReference>
<organism evidence="1 2">
    <name type="scientific">Carya illinoinensis</name>
    <name type="common">Pecan</name>
    <dbReference type="NCBI Taxonomy" id="32201"/>
    <lineage>
        <taxon>Eukaryota</taxon>
        <taxon>Viridiplantae</taxon>
        <taxon>Streptophyta</taxon>
        <taxon>Embryophyta</taxon>
        <taxon>Tracheophyta</taxon>
        <taxon>Spermatophyta</taxon>
        <taxon>Magnoliopsida</taxon>
        <taxon>eudicotyledons</taxon>
        <taxon>Gunneridae</taxon>
        <taxon>Pentapetalae</taxon>
        <taxon>rosids</taxon>
        <taxon>fabids</taxon>
        <taxon>Fagales</taxon>
        <taxon>Juglandaceae</taxon>
        <taxon>Carya</taxon>
    </lineage>
</organism>
<name>A0A8T1RJT2_CARIL</name>